<dbReference type="EMBL" id="BGZK01000658">
    <property type="protein sequence ID" value="GBP54961.1"/>
    <property type="molecule type" value="Genomic_DNA"/>
</dbReference>
<sequence>MTKIITERYPRDSIRNKERQTKCWEDEVTRVAGPEWIRLPKDKKKRCPKNEDKKKLPAPPGDEYDACFTNAPSETVRYGFRKFGTEFFKFFCFRA</sequence>
<reference evidence="1 2" key="1">
    <citation type="journal article" date="2019" name="Commun. Biol.">
        <title>The bagworm genome reveals a unique fibroin gene that provides high tensile strength.</title>
        <authorList>
            <person name="Kono N."/>
            <person name="Nakamura H."/>
            <person name="Ohtoshi R."/>
            <person name="Tomita M."/>
            <person name="Numata K."/>
            <person name="Arakawa K."/>
        </authorList>
    </citation>
    <scope>NUCLEOTIDE SEQUENCE [LARGE SCALE GENOMIC DNA]</scope>
</reference>
<gene>
    <name evidence="1" type="ORF">EVAR_50405_1</name>
</gene>
<evidence type="ECO:0000313" key="2">
    <source>
        <dbReference type="Proteomes" id="UP000299102"/>
    </source>
</evidence>
<accession>A0A4C1WUG1</accession>
<proteinExistence type="predicted"/>
<dbReference type="Proteomes" id="UP000299102">
    <property type="component" value="Unassembled WGS sequence"/>
</dbReference>
<protein>
    <submittedName>
        <fullName evidence="1">Uncharacterized protein</fullName>
    </submittedName>
</protein>
<name>A0A4C1WUG1_EUMVA</name>
<dbReference type="AlphaFoldDB" id="A0A4C1WUG1"/>
<evidence type="ECO:0000313" key="1">
    <source>
        <dbReference type="EMBL" id="GBP54961.1"/>
    </source>
</evidence>
<comment type="caution">
    <text evidence="1">The sequence shown here is derived from an EMBL/GenBank/DDBJ whole genome shotgun (WGS) entry which is preliminary data.</text>
</comment>
<keyword evidence="2" id="KW-1185">Reference proteome</keyword>
<organism evidence="1 2">
    <name type="scientific">Eumeta variegata</name>
    <name type="common">Bagworm moth</name>
    <name type="synonym">Eumeta japonica</name>
    <dbReference type="NCBI Taxonomy" id="151549"/>
    <lineage>
        <taxon>Eukaryota</taxon>
        <taxon>Metazoa</taxon>
        <taxon>Ecdysozoa</taxon>
        <taxon>Arthropoda</taxon>
        <taxon>Hexapoda</taxon>
        <taxon>Insecta</taxon>
        <taxon>Pterygota</taxon>
        <taxon>Neoptera</taxon>
        <taxon>Endopterygota</taxon>
        <taxon>Lepidoptera</taxon>
        <taxon>Glossata</taxon>
        <taxon>Ditrysia</taxon>
        <taxon>Tineoidea</taxon>
        <taxon>Psychidae</taxon>
        <taxon>Oiketicinae</taxon>
        <taxon>Eumeta</taxon>
    </lineage>
</organism>